<dbReference type="InterPro" id="IPR027385">
    <property type="entry name" value="Beta-barrel_OMP"/>
</dbReference>
<dbReference type="RefSeq" id="WP_289268636.1">
    <property type="nucleotide sequence ID" value="NZ_OX365700.1"/>
</dbReference>
<accession>A0AA86T7R0</accession>
<dbReference type="EMBL" id="OX365700">
    <property type="protein sequence ID" value="CAI4031878.1"/>
    <property type="molecule type" value="Genomic_DNA"/>
</dbReference>
<evidence type="ECO:0000313" key="3">
    <source>
        <dbReference type="EMBL" id="CAI4031878.1"/>
    </source>
</evidence>
<dbReference type="AlphaFoldDB" id="A0AA86T7R0"/>
<sequence length="209" mass="22494">MRLAARSLTVLLVSLALWVVPNRAAAEWYMAGQVGATFADRLKDVEGTNSLTGLSAPDFDLKNSVAYGLKLGYFPGESWVGLEAEAFHTTPHIKNLDDIPGAHFRVTTVGLNLIARYPGRTYQPYIGIGGGVAIGRVGNSPTTTSDTDTASSLQLLAGLRAFVTPRVAVFPEYKYTDATFQFNGAFGSVGGFQADYAAQHLMFGMSYHF</sequence>
<keyword evidence="4" id="KW-1185">Reference proteome</keyword>
<protein>
    <submittedName>
        <fullName evidence="3">OMP_b-brl domain-containing protein</fullName>
    </submittedName>
</protein>
<dbReference type="Gene3D" id="2.40.160.20">
    <property type="match status" value="1"/>
</dbReference>
<dbReference type="Pfam" id="PF13505">
    <property type="entry name" value="OMP_b-brl"/>
    <property type="match status" value="1"/>
</dbReference>
<feature type="domain" description="Outer membrane protein beta-barrel" evidence="2">
    <location>
        <begin position="13"/>
        <end position="209"/>
    </location>
</feature>
<proteinExistence type="predicted"/>
<evidence type="ECO:0000259" key="2">
    <source>
        <dbReference type="Pfam" id="PF13505"/>
    </source>
</evidence>
<dbReference type="Proteomes" id="UP001179121">
    <property type="component" value="Chromosome"/>
</dbReference>
<evidence type="ECO:0000313" key="4">
    <source>
        <dbReference type="Proteomes" id="UP001179121"/>
    </source>
</evidence>
<organism evidence="3 4">
    <name type="scientific">Nitrospira tepida</name>
    <dbReference type="NCBI Taxonomy" id="2973512"/>
    <lineage>
        <taxon>Bacteria</taxon>
        <taxon>Pseudomonadati</taxon>
        <taxon>Nitrospirota</taxon>
        <taxon>Nitrospiria</taxon>
        <taxon>Nitrospirales</taxon>
        <taxon>Nitrospiraceae</taxon>
        <taxon>Nitrospira</taxon>
    </lineage>
</organism>
<dbReference type="SUPFAM" id="SSF56925">
    <property type="entry name" value="OMPA-like"/>
    <property type="match status" value="1"/>
</dbReference>
<gene>
    <name evidence="3" type="ORF">DNFV4_02299</name>
</gene>
<dbReference type="InterPro" id="IPR011250">
    <property type="entry name" value="OMP/PagP_B-barrel"/>
</dbReference>
<dbReference type="KEGG" id="nti:DNFV4_02299"/>
<name>A0AA86T7R0_9BACT</name>
<evidence type="ECO:0000256" key="1">
    <source>
        <dbReference type="ARBA" id="ARBA00022729"/>
    </source>
</evidence>
<reference evidence="3" key="1">
    <citation type="submission" date="2022-10" db="EMBL/GenBank/DDBJ databases">
        <authorList>
            <person name="Koch H."/>
        </authorList>
    </citation>
    <scope>NUCLEOTIDE SEQUENCE</scope>
    <source>
        <strain evidence="3">DNF</strain>
    </source>
</reference>
<keyword evidence="1" id="KW-0732">Signal</keyword>